<protein>
    <recommendedName>
        <fullName evidence="1">Integrase zinc-binding domain-containing protein</fullName>
    </recommendedName>
</protein>
<dbReference type="Gene3D" id="1.10.340.70">
    <property type="match status" value="1"/>
</dbReference>
<dbReference type="Proteomes" id="UP000765509">
    <property type="component" value="Unassembled WGS sequence"/>
</dbReference>
<organism evidence="2 3">
    <name type="scientific">Austropuccinia psidii MF-1</name>
    <dbReference type="NCBI Taxonomy" id="1389203"/>
    <lineage>
        <taxon>Eukaryota</taxon>
        <taxon>Fungi</taxon>
        <taxon>Dikarya</taxon>
        <taxon>Basidiomycota</taxon>
        <taxon>Pucciniomycotina</taxon>
        <taxon>Pucciniomycetes</taxon>
        <taxon>Pucciniales</taxon>
        <taxon>Sphaerophragmiaceae</taxon>
        <taxon>Austropuccinia</taxon>
    </lineage>
</organism>
<dbReference type="OrthoDB" id="2595244at2759"/>
<dbReference type="AlphaFoldDB" id="A0A9Q3PZ01"/>
<reference evidence="2" key="1">
    <citation type="submission" date="2021-03" db="EMBL/GenBank/DDBJ databases">
        <title>Draft genome sequence of rust myrtle Austropuccinia psidii MF-1, a brazilian biotype.</title>
        <authorList>
            <person name="Quecine M.C."/>
            <person name="Pachon D.M.R."/>
            <person name="Bonatelli M.L."/>
            <person name="Correr F.H."/>
            <person name="Franceschini L.M."/>
            <person name="Leite T.F."/>
            <person name="Margarido G.R.A."/>
            <person name="Almeida C.A."/>
            <person name="Ferrarezi J.A."/>
            <person name="Labate C.A."/>
        </authorList>
    </citation>
    <scope>NUCLEOTIDE SEQUENCE</scope>
    <source>
        <strain evidence="2">MF-1</strain>
    </source>
</reference>
<dbReference type="EMBL" id="AVOT02100344">
    <property type="protein sequence ID" value="MBW0577297.1"/>
    <property type="molecule type" value="Genomic_DNA"/>
</dbReference>
<comment type="caution">
    <text evidence="2">The sequence shown here is derived from an EMBL/GenBank/DDBJ whole genome shotgun (WGS) entry which is preliminary data.</text>
</comment>
<accession>A0A9Q3PZ01</accession>
<name>A0A9Q3PZ01_9BASI</name>
<evidence type="ECO:0000259" key="1">
    <source>
        <dbReference type="Pfam" id="PF17921"/>
    </source>
</evidence>
<sequence>MLRWEIAIQEYIANITIIYKEGKSPTNIDGLCRWLLENDKSNAAYVPELYAKVPIHSIETDGKNKSRFFEWAPIGGNPDTEHNESEEAETPILGICSSELHNKFFDSVITSYTKHKQCSILFQLLQQKYRILELESPLEGPWLRDYKHNRYLLIGGLLYHRERQTSALKLIDRDLVSQILQECHDCPYMRHMSEDGTKERVASTTWWPKWEQELSEYIKICERFQKDNRKNGKNYGLLQHYKV</sequence>
<gene>
    <name evidence="2" type="ORF">O181_117012</name>
</gene>
<keyword evidence="3" id="KW-1185">Reference proteome</keyword>
<proteinExistence type="predicted"/>
<evidence type="ECO:0000313" key="2">
    <source>
        <dbReference type="EMBL" id="MBW0577297.1"/>
    </source>
</evidence>
<evidence type="ECO:0000313" key="3">
    <source>
        <dbReference type="Proteomes" id="UP000765509"/>
    </source>
</evidence>
<dbReference type="Pfam" id="PF17921">
    <property type="entry name" value="Integrase_H2C2"/>
    <property type="match status" value="1"/>
</dbReference>
<dbReference type="InterPro" id="IPR041588">
    <property type="entry name" value="Integrase_H2C2"/>
</dbReference>
<feature type="domain" description="Integrase zinc-binding" evidence="1">
    <location>
        <begin position="171"/>
        <end position="229"/>
    </location>
</feature>